<dbReference type="PANTHER" id="PTHR30481">
    <property type="entry name" value="DNA ADENINE METHYLASE"/>
    <property type="match status" value="1"/>
</dbReference>
<evidence type="ECO:0000256" key="1">
    <source>
        <dbReference type="ARBA" id="ARBA00011900"/>
    </source>
</evidence>
<sequence>MKYMGSKRRIWKYIAPIILKNREEKQYYVEPFCGGCNSICQVDGLRIAADINPYLIAMWKDLLHGEKYPETISKEDYEKAKTAYKTNDSTTYSMGELGWTGFMASYNGIFYHSYSGVSASDGKDYVQASIANIYKQIDSMKGCELICCSYENLEIPDNSIIYCDPPYRGTEGYGLAFDYPKFYEWCFLKKSEGHRIFISEYSMPSDFTCIWAMEVANSLDRYSEKRGRRMEKLYTIN</sequence>
<comment type="catalytic activity">
    <reaction evidence="5">
        <text>a 2'-deoxyadenosine in DNA + S-adenosyl-L-methionine = an N(6)-methyl-2'-deoxyadenosine in DNA + S-adenosyl-L-homocysteine + H(+)</text>
        <dbReference type="Rhea" id="RHEA:15197"/>
        <dbReference type="Rhea" id="RHEA-COMP:12418"/>
        <dbReference type="Rhea" id="RHEA-COMP:12419"/>
        <dbReference type="ChEBI" id="CHEBI:15378"/>
        <dbReference type="ChEBI" id="CHEBI:57856"/>
        <dbReference type="ChEBI" id="CHEBI:59789"/>
        <dbReference type="ChEBI" id="CHEBI:90615"/>
        <dbReference type="ChEBI" id="CHEBI:90616"/>
        <dbReference type="EC" id="2.1.1.72"/>
    </reaction>
</comment>
<proteinExistence type="predicted"/>
<evidence type="ECO:0000313" key="6">
    <source>
        <dbReference type="EMBL" id="RGT90397.1"/>
    </source>
</evidence>
<dbReference type="Gene3D" id="3.40.50.150">
    <property type="entry name" value="Vaccinia Virus protein VP39"/>
    <property type="match status" value="1"/>
</dbReference>
<dbReference type="InterPro" id="IPR002052">
    <property type="entry name" value="DNA_methylase_N6_adenine_CS"/>
</dbReference>
<gene>
    <name evidence="6" type="ORF">DWX04_15290</name>
</gene>
<dbReference type="InterPro" id="IPR012327">
    <property type="entry name" value="MeTrfase_D12"/>
</dbReference>
<accession>A0A412QHD8</accession>
<dbReference type="InterPro" id="IPR029063">
    <property type="entry name" value="SAM-dependent_MTases_sf"/>
</dbReference>
<dbReference type="PROSITE" id="PS00092">
    <property type="entry name" value="N6_MTASE"/>
    <property type="match status" value="1"/>
</dbReference>
<dbReference type="GO" id="GO:1904047">
    <property type="term" value="F:S-adenosyl-L-methionine binding"/>
    <property type="evidence" value="ECO:0007669"/>
    <property type="project" value="TreeGrafter"/>
</dbReference>
<evidence type="ECO:0000256" key="3">
    <source>
        <dbReference type="ARBA" id="ARBA00022679"/>
    </source>
</evidence>
<dbReference type="EC" id="2.1.1.72" evidence="1"/>
<dbReference type="GO" id="GO:0009007">
    <property type="term" value="F:site-specific DNA-methyltransferase (adenine-specific) activity"/>
    <property type="evidence" value="ECO:0007669"/>
    <property type="project" value="UniProtKB-EC"/>
</dbReference>
<dbReference type="PRINTS" id="PR00505">
    <property type="entry name" value="D12N6MTFRASE"/>
</dbReference>
<keyword evidence="3" id="KW-0808">Transferase</keyword>
<name>A0A412QHD8_PHOVU</name>
<dbReference type="SUPFAM" id="SSF53335">
    <property type="entry name" value="S-adenosyl-L-methionine-dependent methyltransferases"/>
    <property type="match status" value="1"/>
</dbReference>
<dbReference type="GO" id="GO:0009307">
    <property type="term" value="P:DNA restriction-modification system"/>
    <property type="evidence" value="ECO:0007669"/>
    <property type="project" value="InterPro"/>
</dbReference>
<reference evidence="6 7" key="1">
    <citation type="submission" date="2018-08" db="EMBL/GenBank/DDBJ databases">
        <title>A genome reference for cultivated species of the human gut microbiota.</title>
        <authorList>
            <person name="Zou Y."/>
            <person name="Xue W."/>
            <person name="Luo G."/>
        </authorList>
    </citation>
    <scope>NUCLEOTIDE SEQUENCE [LARGE SCALE GENOMIC DNA]</scope>
    <source>
        <strain evidence="6 7">AF18-14</strain>
    </source>
</reference>
<dbReference type="AlphaFoldDB" id="A0A412QHD8"/>
<comment type="caution">
    <text evidence="6">The sequence shown here is derived from an EMBL/GenBank/DDBJ whole genome shotgun (WGS) entry which is preliminary data.</text>
</comment>
<evidence type="ECO:0000313" key="7">
    <source>
        <dbReference type="Proteomes" id="UP000283833"/>
    </source>
</evidence>
<organism evidence="6 7">
    <name type="scientific">Phocaeicola vulgatus</name>
    <name type="common">Bacteroides vulgatus</name>
    <dbReference type="NCBI Taxonomy" id="821"/>
    <lineage>
        <taxon>Bacteria</taxon>
        <taxon>Pseudomonadati</taxon>
        <taxon>Bacteroidota</taxon>
        <taxon>Bacteroidia</taxon>
        <taxon>Bacteroidales</taxon>
        <taxon>Bacteroidaceae</taxon>
        <taxon>Phocaeicola</taxon>
    </lineage>
</organism>
<evidence type="ECO:0000256" key="4">
    <source>
        <dbReference type="ARBA" id="ARBA00022691"/>
    </source>
</evidence>
<keyword evidence="4" id="KW-0949">S-adenosyl-L-methionine</keyword>
<keyword evidence="2 6" id="KW-0489">Methyltransferase</keyword>
<evidence type="ECO:0000256" key="2">
    <source>
        <dbReference type="ARBA" id="ARBA00022603"/>
    </source>
</evidence>
<dbReference type="GO" id="GO:0032259">
    <property type="term" value="P:methylation"/>
    <property type="evidence" value="ECO:0007669"/>
    <property type="project" value="UniProtKB-KW"/>
</dbReference>
<dbReference type="Pfam" id="PF02086">
    <property type="entry name" value="MethyltransfD12"/>
    <property type="match status" value="1"/>
</dbReference>
<dbReference type="GO" id="GO:0043565">
    <property type="term" value="F:sequence-specific DNA binding"/>
    <property type="evidence" value="ECO:0007669"/>
    <property type="project" value="TreeGrafter"/>
</dbReference>
<dbReference type="EMBL" id="QRXI01000021">
    <property type="protein sequence ID" value="RGT90397.1"/>
    <property type="molecule type" value="Genomic_DNA"/>
</dbReference>
<evidence type="ECO:0000256" key="5">
    <source>
        <dbReference type="ARBA" id="ARBA00047942"/>
    </source>
</evidence>
<dbReference type="Proteomes" id="UP000283833">
    <property type="component" value="Unassembled WGS sequence"/>
</dbReference>
<dbReference type="GO" id="GO:0006298">
    <property type="term" value="P:mismatch repair"/>
    <property type="evidence" value="ECO:0007669"/>
    <property type="project" value="TreeGrafter"/>
</dbReference>
<protein>
    <recommendedName>
        <fullName evidence="1">site-specific DNA-methyltransferase (adenine-specific)</fullName>
        <ecNumber evidence="1">2.1.1.72</ecNumber>
    </recommendedName>
</protein>